<dbReference type="OrthoDB" id="9803201at2"/>
<dbReference type="Gene3D" id="3.40.1370.10">
    <property type="match status" value="1"/>
</dbReference>
<name>A0A1Y1SHV1_9GAMM</name>
<dbReference type="EMBL" id="AQQV01000001">
    <property type="protein sequence ID" value="ORE88980.1"/>
    <property type="molecule type" value="Genomic_DNA"/>
</dbReference>
<dbReference type="PANTHER" id="PTHR10746:SF6">
    <property type="entry name" value="LARGE RIBOSOMAL SUBUNIT PROTEIN UL4M"/>
    <property type="match status" value="1"/>
</dbReference>
<dbReference type="GO" id="GO:0005840">
    <property type="term" value="C:ribosome"/>
    <property type="evidence" value="ECO:0007669"/>
    <property type="project" value="UniProtKB-KW"/>
</dbReference>
<keyword evidence="3 5" id="KW-0687">Ribonucleoprotein</keyword>
<comment type="function">
    <text evidence="5">Forms part of the polypeptide exit tunnel.</text>
</comment>
<evidence type="ECO:0000313" key="7">
    <source>
        <dbReference type="EMBL" id="ORE88980.1"/>
    </source>
</evidence>
<proteinExistence type="inferred from homology"/>
<dbReference type="RefSeq" id="WP_083559697.1">
    <property type="nucleotide sequence ID" value="NZ_AQQV01000001.1"/>
</dbReference>
<dbReference type="PANTHER" id="PTHR10746">
    <property type="entry name" value="50S RIBOSOMAL PROTEIN L4"/>
    <property type="match status" value="1"/>
</dbReference>
<sequence length="201" mass="21716">MQLNLHIGDGSVEVGDKVFGADFNQDLIHQLVTAYQAGGRAGTKAGKNRAAVSGGGRKPWRQKGTGRARAGTIRSPIWVGGGQAFALHPRDFSQKINKKQWRAGLRSILSELNRQERLRVVKEINLPDHRTKSVLAWLSGVAEGRVLVVDTEMGAELQRGASNLWNVELCEAARLNPAALVGADYVVLTARAAEALSETLS</sequence>
<comment type="subunit">
    <text evidence="5">Part of the 50S ribosomal subunit.</text>
</comment>
<accession>A0A1Y1SHV1</accession>
<evidence type="ECO:0000256" key="5">
    <source>
        <dbReference type="HAMAP-Rule" id="MF_01328"/>
    </source>
</evidence>
<evidence type="ECO:0000256" key="1">
    <source>
        <dbReference type="ARBA" id="ARBA00010528"/>
    </source>
</evidence>
<comment type="function">
    <text evidence="5">One of the primary rRNA binding proteins, this protein initially binds near the 5'-end of the 23S rRNA. It is important during the early stages of 50S assembly. It makes multiple contacts with different domains of the 23S rRNA in the assembled 50S subunit and ribosome.</text>
</comment>
<evidence type="ECO:0000256" key="6">
    <source>
        <dbReference type="SAM" id="MobiDB-lite"/>
    </source>
</evidence>
<comment type="similarity">
    <text evidence="1 5">Belongs to the universal ribosomal protein uL4 family.</text>
</comment>
<dbReference type="Pfam" id="PF00573">
    <property type="entry name" value="Ribosomal_L4"/>
    <property type="match status" value="1"/>
</dbReference>
<dbReference type="InterPro" id="IPR002136">
    <property type="entry name" value="Ribosomal_uL4"/>
</dbReference>
<dbReference type="NCBIfam" id="TIGR03953">
    <property type="entry name" value="rplD_bact"/>
    <property type="match status" value="1"/>
</dbReference>
<evidence type="ECO:0000256" key="2">
    <source>
        <dbReference type="ARBA" id="ARBA00022980"/>
    </source>
</evidence>
<dbReference type="InterPro" id="IPR023574">
    <property type="entry name" value="Ribosomal_uL4_dom_sf"/>
</dbReference>
<gene>
    <name evidence="5 7" type="primary">rplD</name>
    <name evidence="7" type="ORF">ATO7_03855</name>
</gene>
<evidence type="ECO:0000256" key="4">
    <source>
        <dbReference type="ARBA" id="ARBA00035244"/>
    </source>
</evidence>
<dbReference type="GO" id="GO:0003735">
    <property type="term" value="F:structural constituent of ribosome"/>
    <property type="evidence" value="ECO:0007669"/>
    <property type="project" value="InterPro"/>
</dbReference>
<evidence type="ECO:0000256" key="3">
    <source>
        <dbReference type="ARBA" id="ARBA00023274"/>
    </source>
</evidence>
<evidence type="ECO:0000313" key="8">
    <source>
        <dbReference type="Proteomes" id="UP000192342"/>
    </source>
</evidence>
<dbReference type="SUPFAM" id="SSF52166">
    <property type="entry name" value="Ribosomal protein L4"/>
    <property type="match status" value="1"/>
</dbReference>
<feature type="region of interest" description="Disordered" evidence="6">
    <location>
        <begin position="42"/>
        <end position="67"/>
    </location>
</feature>
<keyword evidence="2 5" id="KW-0689">Ribosomal protein</keyword>
<reference evidence="7 8" key="1">
    <citation type="submission" date="2013-04" db="EMBL/GenBank/DDBJ databases">
        <title>Oceanococcus atlanticus 22II-S10r2 Genome Sequencing.</title>
        <authorList>
            <person name="Lai Q."/>
            <person name="Li G."/>
            <person name="Shao Z."/>
        </authorList>
    </citation>
    <scope>NUCLEOTIDE SEQUENCE [LARGE SCALE GENOMIC DNA]</scope>
    <source>
        <strain evidence="7 8">22II-S10r2</strain>
    </source>
</reference>
<dbReference type="HAMAP" id="MF_01328_B">
    <property type="entry name" value="Ribosomal_uL4_B"/>
    <property type="match status" value="1"/>
</dbReference>
<dbReference type="GO" id="GO:0006412">
    <property type="term" value="P:translation"/>
    <property type="evidence" value="ECO:0007669"/>
    <property type="project" value="UniProtKB-UniRule"/>
</dbReference>
<dbReference type="GO" id="GO:1990904">
    <property type="term" value="C:ribonucleoprotein complex"/>
    <property type="evidence" value="ECO:0007669"/>
    <property type="project" value="UniProtKB-KW"/>
</dbReference>
<organism evidence="7 8">
    <name type="scientific">Oceanococcus atlanticus</name>
    <dbReference type="NCBI Taxonomy" id="1317117"/>
    <lineage>
        <taxon>Bacteria</taxon>
        <taxon>Pseudomonadati</taxon>
        <taxon>Pseudomonadota</taxon>
        <taxon>Gammaproteobacteria</taxon>
        <taxon>Chromatiales</taxon>
        <taxon>Oceanococcaceae</taxon>
        <taxon>Oceanococcus</taxon>
    </lineage>
</organism>
<comment type="caution">
    <text evidence="7">The sequence shown here is derived from an EMBL/GenBank/DDBJ whole genome shotgun (WGS) entry which is preliminary data.</text>
</comment>
<keyword evidence="5" id="KW-0699">rRNA-binding</keyword>
<dbReference type="InterPro" id="IPR013005">
    <property type="entry name" value="Ribosomal_uL4-like"/>
</dbReference>
<keyword evidence="5" id="KW-0694">RNA-binding</keyword>
<protein>
    <recommendedName>
        <fullName evidence="4 5">Large ribosomal subunit protein uL4</fullName>
    </recommendedName>
</protein>
<dbReference type="Proteomes" id="UP000192342">
    <property type="component" value="Unassembled WGS sequence"/>
</dbReference>
<dbReference type="STRING" id="1317117.ATO7_03855"/>
<keyword evidence="8" id="KW-1185">Reference proteome</keyword>
<dbReference type="AlphaFoldDB" id="A0A1Y1SHV1"/>
<dbReference type="GO" id="GO:0019843">
    <property type="term" value="F:rRNA binding"/>
    <property type="evidence" value="ECO:0007669"/>
    <property type="project" value="UniProtKB-UniRule"/>
</dbReference>